<proteinExistence type="predicted"/>
<accession>A0A1B0B6G7</accession>
<dbReference type="EMBL" id="JXJN01009095">
    <property type="status" value="NOT_ANNOTATED_CDS"/>
    <property type="molecule type" value="Genomic_DNA"/>
</dbReference>
<dbReference type="AlphaFoldDB" id="A0A1B0B6G7"/>
<keyword evidence="2" id="KW-1185">Reference proteome</keyword>
<reference evidence="2" key="1">
    <citation type="submission" date="2015-01" db="EMBL/GenBank/DDBJ databases">
        <authorList>
            <person name="Aksoy S."/>
            <person name="Warren W."/>
            <person name="Wilson R.K."/>
        </authorList>
    </citation>
    <scope>NUCLEOTIDE SEQUENCE [LARGE SCALE GENOMIC DNA]</scope>
    <source>
        <strain evidence="2">IAEA</strain>
    </source>
</reference>
<evidence type="ECO:0000313" key="1">
    <source>
        <dbReference type="EnsemblMetazoa" id="GPPI020440-PA"/>
    </source>
</evidence>
<evidence type="ECO:0008006" key="3">
    <source>
        <dbReference type="Google" id="ProtNLM"/>
    </source>
</evidence>
<dbReference type="Proteomes" id="UP000092460">
    <property type="component" value="Unassembled WGS sequence"/>
</dbReference>
<dbReference type="VEuPathDB" id="VectorBase:GPPI020440"/>
<organism evidence="1 2">
    <name type="scientific">Glossina palpalis gambiensis</name>
    <dbReference type="NCBI Taxonomy" id="67801"/>
    <lineage>
        <taxon>Eukaryota</taxon>
        <taxon>Metazoa</taxon>
        <taxon>Ecdysozoa</taxon>
        <taxon>Arthropoda</taxon>
        <taxon>Hexapoda</taxon>
        <taxon>Insecta</taxon>
        <taxon>Pterygota</taxon>
        <taxon>Neoptera</taxon>
        <taxon>Endopterygota</taxon>
        <taxon>Diptera</taxon>
        <taxon>Brachycera</taxon>
        <taxon>Muscomorpha</taxon>
        <taxon>Hippoboscoidea</taxon>
        <taxon>Glossinidae</taxon>
        <taxon>Glossina</taxon>
    </lineage>
</organism>
<name>A0A1B0B6G7_9MUSC</name>
<dbReference type="STRING" id="67801.A0A1B0B6G7"/>
<dbReference type="EnsemblMetazoa" id="GPPI020440-RA">
    <property type="protein sequence ID" value="GPPI020440-PA"/>
    <property type="gene ID" value="GPPI020440"/>
</dbReference>
<sequence>HVQSLCEQTRKFSFFVLGYAIVKNSQNALCSALMRLVLQRKGSKSRISNVKMCVDKNVKIKYLFSLTEDHFTDYESIPTSTKTSVEPTVKIKCLSGSMLITIKDPPTNHETGLFSGMIYPRGLSKNSTCLTEYRDHDSPLRYKLPLRSCNTMPQETIYWNDKKDQCIVDTYHPRSPAAGNQ</sequence>
<evidence type="ECO:0000313" key="2">
    <source>
        <dbReference type="Proteomes" id="UP000092460"/>
    </source>
</evidence>
<protein>
    <recommendedName>
        <fullName evidence="3">ZP domain-containing protein</fullName>
    </recommendedName>
</protein>
<reference evidence="1" key="2">
    <citation type="submission" date="2020-05" db="UniProtKB">
        <authorList>
            <consortium name="EnsemblMetazoa"/>
        </authorList>
    </citation>
    <scope>IDENTIFICATION</scope>
    <source>
        <strain evidence="1">IAEA</strain>
    </source>
</reference>